<comment type="similarity">
    <text evidence="2">Belongs to the FAD-binding monooxygenase family.</text>
</comment>
<gene>
    <name evidence="6" type="ORF">Z517_01524</name>
</gene>
<dbReference type="PANTHER" id="PTHR42877">
    <property type="entry name" value="L-ORNITHINE N(5)-MONOOXYGENASE-RELATED"/>
    <property type="match status" value="1"/>
</dbReference>
<protein>
    <submittedName>
        <fullName evidence="6">Unplaced genomic scaffold supercont1.1, whole genome shotgun sequence</fullName>
    </submittedName>
</protein>
<accession>A0A0D2H5J2</accession>
<proteinExistence type="inferred from homology"/>
<evidence type="ECO:0000256" key="5">
    <source>
        <dbReference type="ARBA" id="ARBA00023002"/>
    </source>
</evidence>
<keyword evidence="3" id="KW-0285">Flavoprotein</keyword>
<dbReference type="Pfam" id="PF00743">
    <property type="entry name" value="FMO-like"/>
    <property type="match status" value="1"/>
</dbReference>
<reference evidence="6 7" key="1">
    <citation type="submission" date="2015-01" db="EMBL/GenBank/DDBJ databases">
        <title>The Genome Sequence of Fonsecaea pedrosoi CBS 271.37.</title>
        <authorList>
            <consortium name="The Broad Institute Genomics Platform"/>
            <person name="Cuomo C."/>
            <person name="de Hoog S."/>
            <person name="Gorbushina A."/>
            <person name="Stielow B."/>
            <person name="Teixiera M."/>
            <person name="Abouelleil A."/>
            <person name="Chapman S.B."/>
            <person name="Priest M."/>
            <person name="Young S.K."/>
            <person name="Wortman J."/>
            <person name="Nusbaum C."/>
            <person name="Birren B."/>
        </authorList>
    </citation>
    <scope>NUCLEOTIDE SEQUENCE [LARGE SCALE GENOMIC DNA]</scope>
    <source>
        <strain evidence="6 7">CBS 271.37</strain>
    </source>
</reference>
<dbReference type="GO" id="GO:0050661">
    <property type="term" value="F:NADP binding"/>
    <property type="evidence" value="ECO:0007669"/>
    <property type="project" value="InterPro"/>
</dbReference>
<name>A0A0D2H5J2_9EURO</name>
<dbReference type="GO" id="GO:0050660">
    <property type="term" value="F:flavin adenine dinucleotide binding"/>
    <property type="evidence" value="ECO:0007669"/>
    <property type="project" value="InterPro"/>
</dbReference>
<evidence type="ECO:0000256" key="1">
    <source>
        <dbReference type="ARBA" id="ARBA00001974"/>
    </source>
</evidence>
<dbReference type="HOGENOM" id="CLU_006937_7_1_1"/>
<organism evidence="6 7">
    <name type="scientific">Fonsecaea pedrosoi CBS 271.37</name>
    <dbReference type="NCBI Taxonomy" id="1442368"/>
    <lineage>
        <taxon>Eukaryota</taxon>
        <taxon>Fungi</taxon>
        <taxon>Dikarya</taxon>
        <taxon>Ascomycota</taxon>
        <taxon>Pezizomycotina</taxon>
        <taxon>Eurotiomycetes</taxon>
        <taxon>Chaetothyriomycetidae</taxon>
        <taxon>Chaetothyriales</taxon>
        <taxon>Herpotrichiellaceae</taxon>
        <taxon>Fonsecaea</taxon>
    </lineage>
</organism>
<dbReference type="GO" id="GO:0004499">
    <property type="term" value="F:N,N-dimethylaniline monooxygenase activity"/>
    <property type="evidence" value="ECO:0007669"/>
    <property type="project" value="InterPro"/>
</dbReference>
<dbReference type="Proteomes" id="UP000053029">
    <property type="component" value="Unassembled WGS sequence"/>
</dbReference>
<dbReference type="EMBL" id="KN846969">
    <property type="protein sequence ID" value="KIW86130.1"/>
    <property type="molecule type" value="Genomic_DNA"/>
</dbReference>
<keyword evidence="4" id="KW-0274">FAD</keyword>
<dbReference type="InterPro" id="IPR036188">
    <property type="entry name" value="FAD/NAD-bd_sf"/>
</dbReference>
<dbReference type="InterPro" id="IPR020946">
    <property type="entry name" value="Flavin_mOase-like"/>
</dbReference>
<dbReference type="Gene3D" id="3.50.50.60">
    <property type="entry name" value="FAD/NAD(P)-binding domain"/>
    <property type="match status" value="2"/>
</dbReference>
<dbReference type="GeneID" id="25301014"/>
<comment type="cofactor">
    <cofactor evidence="1">
        <name>FAD</name>
        <dbReference type="ChEBI" id="CHEBI:57692"/>
    </cofactor>
</comment>
<dbReference type="SUPFAM" id="SSF51905">
    <property type="entry name" value="FAD/NAD(P)-binding domain"/>
    <property type="match status" value="2"/>
</dbReference>
<evidence type="ECO:0000256" key="2">
    <source>
        <dbReference type="ARBA" id="ARBA00010139"/>
    </source>
</evidence>
<evidence type="ECO:0000313" key="6">
    <source>
        <dbReference type="EMBL" id="KIW86130.1"/>
    </source>
</evidence>
<dbReference type="VEuPathDB" id="FungiDB:Z517_01524"/>
<keyword evidence="5" id="KW-0560">Oxidoreductase</keyword>
<dbReference type="RefSeq" id="XP_013289938.1">
    <property type="nucleotide sequence ID" value="XM_013434484.1"/>
</dbReference>
<dbReference type="OrthoDB" id="74360at2759"/>
<dbReference type="AlphaFoldDB" id="A0A0D2H5J2"/>
<dbReference type="InterPro" id="IPR051209">
    <property type="entry name" value="FAD-bind_Monooxygenase_sf"/>
</dbReference>
<keyword evidence="7" id="KW-1185">Reference proteome</keyword>
<evidence type="ECO:0000256" key="4">
    <source>
        <dbReference type="ARBA" id="ARBA00022827"/>
    </source>
</evidence>
<dbReference type="PANTHER" id="PTHR42877:SF4">
    <property type="entry name" value="FAD_NAD(P)-BINDING DOMAIN-CONTAINING PROTEIN-RELATED"/>
    <property type="match status" value="1"/>
</dbReference>
<sequence>MAAANGHAGETVSEHLQGDAGFVDGDLYAQLNGIDNTNILKGQHKVSRGHRRVIQVGTGVAGIAQAATLLKNKTLRPEELIIFDVLKEFGGVWAKNTYPGCACDVPALMYTNRMMISTQYTHVFATGPQIKNFYVQMAHRYGLERCTQFQTYVRSCTWDESNFLWHVETENQATGNIELWTADVVIHAIGSFDRPKFGGIPGLDSFKGQWTHTGTWKKDFDWVGKRVAVVGCGPSAAQVIPEIVDQCKHLTVYMRTPPAVLPRGDAKHSSVFMWCLKYLPYFAVYVRFLEIVKGWLFGPLIIKRGSWLNKLLDKKAREFLEKQISDPELREKLDREYEFFCNRPLLLDNFYPALAKPNCTVLREQVTRYTETGIEARDLKTGEKSFHEFDSIIVGTGYNTSRFLSHEKITGMDGTDLQQHWKQYCSTLHAVATYDFPNFFFCNGPNANTFSSSYHDVNESTSRFIAKCVATIVGKKDRGIKFAMMPKPEREREYQDMIQRSLSDTTIQYRGCANHSMKDSNNHNTALTGEHVLAIAWKFRKINWKEWDTIEKPKTEI</sequence>
<evidence type="ECO:0000256" key="3">
    <source>
        <dbReference type="ARBA" id="ARBA00022630"/>
    </source>
</evidence>
<evidence type="ECO:0000313" key="7">
    <source>
        <dbReference type="Proteomes" id="UP000053029"/>
    </source>
</evidence>